<comment type="caution">
    <text evidence="3">The sequence shown here is derived from an EMBL/GenBank/DDBJ whole genome shotgun (WGS) entry which is preliminary data.</text>
</comment>
<dbReference type="CDD" id="cd03801">
    <property type="entry name" value="GT4_PimA-like"/>
    <property type="match status" value="1"/>
</dbReference>
<protein>
    <recommendedName>
        <fullName evidence="4">Glycosyltransferase 2-like domain-containing protein</fullName>
    </recommendedName>
</protein>
<feature type="domain" description="Glycosyltransferase 2-like" evidence="2">
    <location>
        <begin position="142"/>
        <end position="226"/>
    </location>
</feature>
<dbReference type="Pfam" id="PF00534">
    <property type="entry name" value="Glycos_transf_1"/>
    <property type="match status" value="1"/>
</dbReference>
<proteinExistence type="predicted"/>
<name>X1DK57_9ZZZZ</name>
<gene>
    <name evidence="3" type="ORF">S01H4_45143</name>
</gene>
<feature type="domain" description="Glycosyl transferase family 1" evidence="1">
    <location>
        <begin position="5"/>
        <end position="108"/>
    </location>
</feature>
<dbReference type="SUPFAM" id="SSF53448">
    <property type="entry name" value="Nucleotide-diphospho-sugar transferases"/>
    <property type="match status" value="1"/>
</dbReference>
<dbReference type="EMBL" id="BART01025106">
    <property type="protein sequence ID" value="GAG96811.1"/>
    <property type="molecule type" value="Genomic_DNA"/>
</dbReference>
<dbReference type="AlphaFoldDB" id="X1DK57"/>
<dbReference type="GO" id="GO:0016757">
    <property type="term" value="F:glycosyltransferase activity"/>
    <property type="evidence" value="ECO:0007669"/>
    <property type="project" value="InterPro"/>
</dbReference>
<sequence length="282" mass="32005">EQYPDVTLLGALSKRELYRELAASTLVLYPTEFPEVSCISMMEAAACGTPVVATRYAALEETVADTETGVLIPGDPQSEEYQAAFTEAVEKLLGDPVRYAEISAAARRRVETRYQWKDVAAEWETLFTELAAARKVEKPTLSVCMIVKNAQGTLYRCLDSVKPIADEIIICDTGSTDRTVEIAREYTDQMHQIGWKEDFAVARNRSLEHAHGDWILWIDADEYLLGAEHLGKYLRDNMYLGYVIRQHHHAIDARLKPDVPVRLFRNQRGIRFFGCIHEHPET</sequence>
<evidence type="ECO:0008006" key="4">
    <source>
        <dbReference type="Google" id="ProtNLM"/>
    </source>
</evidence>
<accession>X1DK57</accession>
<dbReference type="PANTHER" id="PTHR43630">
    <property type="entry name" value="POLY-BETA-1,6-N-ACETYL-D-GLUCOSAMINE SYNTHASE"/>
    <property type="match status" value="1"/>
</dbReference>
<dbReference type="Pfam" id="PF00535">
    <property type="entry name" value="Glycos_transf_2"/>
    <property type="match status" value="1"/>
</dbReference>
<dbReference type="InterPro" id="IPR001173">
    <property type="entry name" value="Glyco_trans_2-like"/>
</dbReference>
<organism evidence="3">
    <name type="scientific">marine sediment metagenome</name>
    <dbReference type="NCBI Taxonomy" id="412755"/>
    <lineage>
        <taxon>unclassified sequences</taxon>
        <taxon>metagenomes</taxon>
        <taxon>ecological metagenomes</taxon>
    </lineage>
</organism>
<dbReference type="InterPro" id="IPR001296">
    <property type="entry name" value="Glyco_trans_1"/>
</dbReference>
<dbReference type="Gene3D" id="3.40.50.2000">
    <property type="entry name" value="Glycogen Phosphorylase B"/>
    <property type="match status" value="1"/>
</dbReference>
<dbReference type="InterPro" id="IPR029044">
    <property type="entry name" value="Nucleotide-diphossugar_trans"/>
</dbReference>
<evidence type="ECO:0000259" key="1">
    <source>
        <dbReference type="Pfam" id="PF00534"/>
    </source>
</evidence>
<feature type="non-terminal residue" evidence="3">
    <location>
        <position position="1"/>
    </location>
</feature>
<evidence type="ECO:0000259" key="2">
    <source>
        <dbReference type="Pfam" id="PF00535"/>
    </source>
</evidence>
<feature type="non-terminal residue" evidence="3">
    <location>
        <position position="282"/>
    </location>
</feature>
<dbReference type="Gene3D" id="3.90.550.10">
    <property type="entry name" value="Spore Coat Polysaccharide Biosynthesis Protein SpsA, Chain A"/>
    <property type="match status" value="1"/>
</dbReference>
<reference evidence="3" key="1">
    <citation type="journal article" date="2014" name="Front. Microbiol.">
        <title>High frequency of phylogenetically diverse reductive dehalogenase-homologous genes in deep subseafloor sedimentary metagenomes.</title>
        <authorList>
            <person name="Kawai M."/>
            <person name="Futagami T."/>
            <person name="Toyoda A."/>
            <person name="Takaki Y."/>
            <person name="Nishi S."/>
            <person name="Hori S."/>
            <person name="Arai W."/>
            <person name="Tsubouchi T."/>
            <person name="Morono Y."/>
            <person name="Uchiyama I."/>
            <person name="Ito T."/>
            <person name="Fujiyama A."/>
            <person name="Inagaki F."/>
            <person name="Takami H."/>
        </authorList>
    </citation>
    <scope>NUCLEOTIDE SEQUENCE</scope>
    <source>
        <strain evidence="3">Expedition CK06-06</strain>
    </source>
</reference>
<evidence type="ECO:0000313" key="3">
    <source>
        <dbReference type="EMBL" id="GAG96811.1"/>
    </source>
</evidence>
<dbReference type="SUPFAM" id="SSF53756">
    <property type="entry name" value="UDP-Glycosyltransferase/glycogen phosphorylase"/>
    <property type="match status" value="1"/>
</dbReference>
<dbReference type="PANTHER" id="PTHR43630:SF2">
    <property type="entry name" value="GLYCOSYLTRANSFERASE"/>
    <property type="match status" value="1"/>
</dbReference>
<dbReference type="CDD" id="cd02511">
    <property type="entry name" value="Beta4Glucosyltransferase"/>
    <property type="match status" value="1"/>
</dbReference>